<protein>
    <submittedName>
        <fullName evidence="2">Uncharacterized protein</fullName>
    </submittedName>
</protein>
<evidence type="ECO:0000313" key="2">
    <source>
        <dbReference type="EMBL" id="VVV06758.1"/>
    </source>
</evidence>
<proteinExistence type="predicted"/>
<keyword evidence="1" id="KW-1133">Transmembrane helix</keyword>
<dbReference type="SUPFAM" id="SSF54523">
    <property type="entry name" value="Pili subunits"/>
    <property type="match status" value="1"/>
</dbReference>
<dbReference type="Gene3D" id="3.30.700.10">
    <property type="entry name" value="Glycoprotein, Type 4 Pilin"/>
    <property type="match status" value="1"/>
</dbReference>
<dbReference type="AlphaFoldDB" id="A0A5Q4ZY18"/>
<feature type="transmembrane region" description="Helical" evidence="1">
    <location>
        <begin position="12"/>
        <end position="33"/>
    </location>
</feature>
<dbReference type="InterPro" id="IPR012902">
    <property type="entry name" value="N_methyl_site"/>
</dbReference>
<dbReference type="NCBIfam" id="TIGR02532">
    <property type="entry name" value="IV_pilin_GFxxxE"/>
    <property type="match status" value="1"/>
</dbReference>
<dbReference type="EMBL" id="LR721751">
    <property type="protein sequence ID" value="VVV06758.1"/>
    <property type="molecule type" value="Genomic_DNA"/>
</dbReference>
<dbReference type="Pfam" id="PF07963">
    <property type="entry name" value="N_methyl"/>
    <property type="match status" value="1"/>
</dbReference>
<dbReference type="PROSITE" id="PS00409">
    <property type="entry name" value="PROKAR_NTER_METHYL"/>
    <property type="match status" value="1"/>
</dbReference>
<dbReference type="InterPro" id="IPR045584">
    <property type="entry name" value="Pilin-like"/>
</dbReference>
<sequence length="178" mass="19897">MIQTKSKGFTLIELIVAIVLLAILSIVAAPKFLSLKTDSKNQSLQSVGAAMKSALMLVHSQAVIKNKDVGNQSIIINGIEVPLYNGYPSVRGRDNFVKINQQVKAWLDIDSVDRNTARKDRDSAPFFTDKSTRNNHIYVFFTSDYDKKGVQFKCQIRYENPESTTPTGPKVNIQIEDC</sequence>
<accession>A0A5Q4ZY18</accession>
<gene>
    <name evidence="2" type="ORF">AW0309160_04252</name>
</gene>
<name>A0A5Q4ZY18_9GAMM</name>
<organism evidence="2">
    <name type="scientific">Aliivibrio wodanis</name>
    <dbReference type="NCBI Taxonomy" id="80852"/>
    <lineage>
        <taxon>Bacteria</taxon>
        <taxon>Pseudomonadati</taxon>
        <taxon>Pseudomonadota</taxon>
        <taxon>Gammaproteobacteria</taxon>
        <taxon>Vibrionales</taxon>
        <taxon>Vibrionaceae</taxon>
        <taxon>Aliivibrio</taxon>
    </lineage>
</organism>
<evidence type="ECO:0000256" key="1">
    <source>
        <dbReference type="SAM" id="Phobius"/>
    </source>
</evidence>
<keyword evidence="1" id="KW-0812">Transmembrane</keyword>
<keyword evidence="1" id="KW-0472">Membrane</keyword>
<reference evidence="2" key="1">
    <citation type="submission" date="2019-09" db="EMBL/GenBank/DDBJ databases">
        <authorList>
            <person name="Hjerde E."/>
        </authorList>
    </citation>
    <scope>NUCLEOTIDE SEQUENCE</scope>
    <source>
        <strain evidence="2">06/09/160</strain>
    </source>
</reference>